<keyword evidence="8 14" id="KW-0521">NADP</keyword>
<dbReference type="PANTHER" id="PTHR12592">
    <property type="entry name" value="ATP-DEPENDENT (S)-NAD(P)H-HYDRATE DEHYDRATASE FAMILY MEMBER"/>
    <property type="match status" value="1"/>
</dbReference>
<dbReference type="HAMAP" id="MF_01965">
    <property type="entry name" value="NADHX_dehydratase"/>
    <property type="match status" value="1"/>
</dbReference>
<dbReference type="HAMAP" id="MF_00101">
    <property type="entry name" value="AcpS"/>
    <property type="match status" value="1"/>
</dbReference>
<keyword evidence="5 13" id="KW-0276">Fatty acid metabolism</keyword>
<comment type="caution">
    <text evidence="14">Lacks conserved residue(s) required for the propagation of feature annotation.</text>
</comment>
<comment type="catalytic activity">
    <reaction evidence="14">
        <text>(6S)-NADPHX + ADP = AMP + phosphate + NADPH + H(+)</text>
        <dbReference type="Rhea" id="RHEA:32235"/>
        <dbReference type="ChEBI" id="CHEBI:15378"/>
        <dbReference type="ChEBI" id="CHEBI:43474"/>
        <dbReference type="ChEBI" id="CHEBI:57783"/>
        <dbReference type="ChEBI" id="CHEBI:64076"/>
        <dbReference type="ChEBI" id="CHEBI:456215"/>
        <dbReference type="ChEBI" id="CHEBI:456216"/>
        <dbReference type="EC" id="4.2.1.136"/>
    </reaction>
</comment>
<evidence type="ECO:0000256" key="11">
    <source>
        <dbReference type="ARBA" id="ARBA00023160"/>
    </source>
</evidence>
<keyword evidence="3 13" id="KW-0479">Metal-binding</keyword>
<dbReference type="Pfam" id="PF01256">
    <property type="entry name" value="Carb_kinase"/>
    <property type="match status" value="1"/>
</dbReference>
<evidence type="ECO:0000256" key="8">
    <source>
        <dbReference type="ARBA" id="ARBA00022857"/>
    </source>
</evidence>
<comment type="catalytic activity">
    <reaction evidence="14">
        <text>(6S)-NADHX + ADP = AMP + phosphate + NADH + H(+)</text>
        <dbReference type="Rhea" id="RHEA:32223"/>
        <dbReference type="ChEBI" id="CHEBI:15378"/>
        <dbReference type="ChEBI" id="CHEBI:43474"/>
        <dbReference type="ChEBI" id="CHEBI:57945"/>
        <dbReference type="ChEBI" id="CHEBI:64074"/>
        <dbReference type="ChEBI" id="CHEBI:456215"/>
        <dbReference type="ChEBI" id="CHEBI:456216"/>
        <dbReference type="EC" id="4.2.1.136"/>
    </reaction>
</comment>
<comment type="similarity">
    <text evidence="13">Belongs to the P-Pant transferase superfamily. AcpS family.</text>
</comment>
<comment type="function">
    <text evidence="14">Catalyzes the dehydration of the S-form of NAD(P)HX at the expense of ADP, which is converted to AMP. Together with NAD(P)HX epimerase, which catalyzes the epimerization of the S- and R-forms, the enzyme allows the repair of both epimers of NAD(P)HX, a damaged form of NAD(P)H that is a result of enzymatic or heat-dependent hydration.</text>
</comment>
<feature type="binding site" evidence="14">
    <location>
        <begin position="288"/>
        <end position="292"/>
    </location>
    <ligand>
        <name>AMP</name>
        <dbReference type="ChEBI" id="CHEBI:456215"/>
    </ligand>
</feature>
<dbReference type="NCBIfam" id="TIGR00516">
    <property type="entry name" value="acpS"/>
    <property type="match status" value="1"/>
</dbReference>
<dbReference type="Pfam" id="PF01648">
    <property type="entry name" value="ACPS"/>
    <property type="match status" value="1"/>
</dbReference>
<keyword evidence="6 14" id="KW-0067">ATP-binding</keyword>
<name>A0ABU0AWX2_9FIRM</name>
<evidence type="ECO:0000256" key="3">
    <source>
        <dbReference type="ARBA" id="ARBA00022723"/>
    </source>
</evidence>
<evidence type="ECO:0000256" key="12">
    <source>
        <dbReference type="ARBA" id="ARBA00023239"/>
    </source>
</evidence>
<dbReference type="RefSeq" id="WP_307494924.1">
    <property type="nucleotide sequence ID" value="NZ_JAUSTN010000002.1"/>
</dbReference>
<feature type="binding site" evidence="13">
    <location>
        <position position="54"/>
    </location>
    <ligand>
        <name>Mg(2+)</name>
        <dbReference type="ChEBI" id="CHEBI:18420"/>
    </ligand>
</feature>
<feature type="binding site" evidence="14">
    <location>
        <position position="251"/>
    </location>
    <ligand>
        <name>(6S)-NADPHX</name>
        <dbReference type="ChEBI" id="CHEBI:64076"/>
    </ligand>
</feature>
<dbReference type="PROSITE" id="PS01050">
    <property type="entry name" value="YJEF_C_2"/>
    <property type="match status" value="1"/>
</dbReference>
<feature type="binding site" evidence="13">
    <location>
        <position position="5"/>
    </location>
    <ligand>
        <name>Mg(2+)</name>
        <dbReference type="ChEBI" id="CHEBI:18420"/>
    </ligand>
</feature>
<dbReference type="Gene3D" id="3.40.1190.20">
    <property type="match status" value="1"/>
</dbReference>
<keyword evidence="10 13" id="KW-0443">Lipid metabolism</keyword>
<dbReference type="EC" id="2.7.8.7" evidence="13"/>
<keyword evidence="13" id="KW-0963">Cytoplasm</keyword>
<evidence type="ECO:0000256" key="6">
    <source>
        <dbReference type="ARBA" id="ARBA00022840"/>
    </source>
</evidence>
<feature type="binding site" evidence="14">
    <location>
        <position position="316"/>
    </location>
    <ligand>
        <name>AMP</name>
        <dbReference type="ChEBI" id="CHEBI:456215"/>
    </ligand>
</feature>
<reference evidence="16 17" key="1">
    <citation type="submission" date="2023-07" db="EMBL/GenBank/DDBJ databases">
        <title>Genomic Encyclopedia of Type Strains, Phase IV (KMG-IV): sequencing the most valuable type-strain genomes for metagenomic binning, comparative biology and taxonomic classification.</title>
        <authorList>
            <person name="Goeker M."/>
        </authorList>
    </citation>
    <scope>NUCLEOTIDE SEQUENCE [LARGE SCALE GENOMIC DNA]</scope>
    <source>
        <strain evidence="16 17">DSM 22616</strain>
    </source>
</reference>
<dbReference type="InterPro" id="IPR029056">
    <property type="entry name" value="Ribokinase-like"/>
</dbReference>
<evidence type="ECO:0000256" key="2">
    <source>
        <dbReference type="ARBA" id="ARBA00022679"/>
    </source>
</evidence>
<sequence length="376" mass="41395">MIGIDIVDIKRIERLLEKYGESFTNKVFTEDEILYFSKKKYPQESMAGIFAAKEAMAKAMKTGIGKVTFKDLQVIHKNGLPRGKYKNINFELSISHERATAVSIAKIKNNDVIIPNDFKGVFKRPIDAYKGDMGRVGIVAGRENMSGCAFFASKAALRSGAGMVFNYCPEEIKNILQIKVPEAIYGGYNFESLKEMSSICMGPGMGTDKRAEEIFEKVIKINRPMVIDADALTIFSKNLRPLSKQKILTPHLGEFSRLTNLSIEKILSDRENIVKSFAKDYNLILILKGNGTIISEGKNIYINPTGNPGMATAGSGDVLSGIVSALLSRFEPFFAAKLGVYIHGLAGDFAKDKLGQESMTASDIVEYIPQAIMALS</sequence>
<keyword evidence="9 14" id="KW-0520">NAD</keyword>
<evidence type="ECO:0000259" key="15">
    <source>
        <dbReference type="PROSITE" id="PS51383"/>
    </source>
</evidence>
<comment type="caution">
    <text evidence="16">The sequence shown here is derived from an EMBL/GenBank/DDBJ whole genome shotgun (WGS) entry which is preliminary data.</text>
</comment>
<evidence type="ECO:0000256" key="5">
    <source>
        <dbReference type="ARBA" id="ARBA00022832"/>
    </source>
</evidence>
<dbReference type="InterPro" id="IPR037143">
    <property type="entry name" value="4-PPantetheinyl_Trfase_dom_sf"/>
</dbReference>
<keyword evidence="11 13" id="KW-0275">Fatty acid biosynthesis</keyword>
<dbReference type="PANTHER" id="PTHR12592:SF0">
    <property type="entry name" value="ATP-DEPENDENT (S)-NAD(P)H-HYDRATE DEHYDRATASE"/>
    <property type="match status" value="1"/>
</dbReference>
<evidence type="ECO:0000256" key="4">
    <source>
        <dbReference type="ARBA" id="ARBA00022741"/>
    </source>
</evidence>
<comment type="catalytic activity">
    <reaction evidence="13">
        <text>apo-[ACP] + CoA = holo-[ACP] + adenosine 3',5'-bisphosphate + H(+)</text>
        <dbReference type="Rhea" id="RHEA:12068"/>
        <dbReference type="Rhea" id="RHEA-COMP:9685"/>
        <dbReference type="Rhea" id="RHEA-COMP:9690"/>
        <dbReference type="ChEBI" id="CHEBI:15378"/>
        <dbReference type="ChEBI" id="CHEBI:29999"/>
        <dbReference type="ChEBI" id="CHEBI:57287"/>
        <dbReference type="ChEBI" id="CHEBI:58343"/>
        <dbReference type="ChEBI" id="CHEBI:64479"/>
        <dbReference type="EC" id="2.7.8.7"/>
    </reaction>
</comment>
<dbReference type="NCBIfam" id="TIGR00556">
    <property type="entry name" value="pantethn_trn"/>
    <property type="match status" value="1"/>
</dbReference>
<evidence type="ECO:0000256" key="14">
    <source>
        <dbReference type="HAMAP-Rule" id="MF_01965"/>
    </source>
</evidence>
<comment type="cofactor">
    <cofactor evidence="13">
        <name>Mg(2+)</name>
        <dbReference type="ChEBI" id="CHEBI:18420"/>
    </cofactor>
</comment>
<evidence type="ECO:0000256" key="10">
    <source>
        <dbReference type="ARBA" id="ARBA00023098"/>
    </source>
</evidence>
<organism evidence="16 17">
    <name type="scientific">Peptoniphilus koenoeneniae</name>
    <dbReference type="NCBI Taxonomy" id="507751"/>
    <lineage>
        <taxon>Bacteria</taxon>
        <taxon>Bacillati</taxon>
        <taxon>Bacillota</taxon>
        <taxon>Tissierellia</taxon>
        <taxon>Tissierellales</taxon>
        <taxon>Peptoniphilaceae</taxon>
        <taxon>Peptoniphilus</taxon>
    </lineage>
</organism>
<evidence type="ECO:0000313" key="16">
    <source>
        <dbReference type="EMBL" id="MDQ0274490.1"/>
    </source>
</evidence>
<evidence type="ECO:0000256" key="13">
    <source>
        <dbReference type="HAMAP-Rule" id="MF_00101"/>
    </source>
</evidence>
<dbReference type="EC" id="4.2.1.136" evidence="14"/>
<evidence type="ECO:0000256" key="1">
    <source>
        <dbReference type="ARBA" id="ARBA00022516"/>
    </source>
</evidence>
<dbReference type="Proteomes" id="UP001236559">
    <property type="component" value="Unassembled WGS sequence"/>
</dbReference>
<dbReference type="InterPro" id="IPR004568">
    <property type="entry name" value="Ppantetheine-prot_Trfase_dom"/>
</dbReference>
<feature type="binding site" evidence="14">
    <location>
        <position position="204"/>
    </location>
    <ligand>
        <name>(6S)-NADPHX</name>
        <dbReference type="ChEBI" id="CHEBI:64076"/>
    </ligand>
</feature>
<dbReference type="PROSITE" id="PS51383">
    <property type="entry name" value="YJEF_C_3"/>
    <property type="match status" value="1"/>
</dbReference>
<feature type="binding site" evidence="14">
    <location>
        <position position="317"/>
    </location>
    <ligand>
        <name>(6S)-NADPHX</name>
        <dbReference type="ChEBI" id="CHEBI:64076"/>
    </ligand>
</feature>
<dbReference type="CDD" id="cd01171">
    <property type="entry name" value="YXKO-related"/>
    <property type="match status" value="1"/>
</dbReference>
<keyword evidence="2 13" id="KW-0808">Transferase</keyword>
<keyword evidence="4 14" id="KW-0547">Nucleotide-binding</keyword>
<comment type="similarity">
    <text evidence="14">Belongs to the NnrD/CARKD family.</text>
</comment>
<dbReference type="EMBL" id="JAUSTN010000002">
    <property type="protein sequence ID" value="MDQ0274490.1"/>
    <property type="molecule type" value="Genomic_DNA"/>
</dbReference>
<comment type="function">
    <text evidence="13">Transfers the 4'-phosphopantetheine moiety from coenzyme A to a Ser of acyl-carrier-protein.</text>
</comment>
<keyword evidence="7 13" id="KW-0460">Magnesium</keyword>
<feature type="domain" description="YjeF C-terminal" evidence="15">
    <location>
        <begin position="113"/>
        <end position="375"/>
    </location>
</feature>
<dbReference type="InterPro" id="IPR008278">
    <property type="entry name" value="4-PPantetheinyl_Trfase_dom"/>
</dbReference>
<keyword evidence="16" id="KW-0413">Isomerase</keyword>
<dbReference type="SUPFAM" id="SSF53613">
    <property type="entry name" value="Ribokinase-like"/>
    <property type="match status" value="1"/>
</dbReference>
<gene>
    <name evidence="13" type="primary">acpS</name>
    <name evidence="14" type="synonym">nnrD</name>
    <name evidence="16" type="ORF">J2S72_000498</name>
</gene>
<dbReference type="GO" id="GO:0052856">
    <property type="term" value="F:NAD(P)HX epimerase activity"/>
    <property type="evidence" value="ECO:0007669"/>
    <property type="project" value="UniProtKB-EC"/>
</dbReference>
<keyword evidence="1 13" id="KW-0444">Lipid biosynthesis</keyword>
<dbReference type="InterPro" id="IPR017953">
    <property type="entry name" value="Carbohydrate_kinase_pred_CS"/>
</dbReference>
<dbReference type="Gene3D" id="3.90.470.20">
    <property type="entry name" value="4'-phosphopantetheinyl transferase domain"/>
    <property type="match status" value="1"/>
</dbReference>
<dbReference type="InterPro" id="IPR002582">
    <property type="entry name" value="ACPS"/>
</dbReference>
<evidence type="ECO:0000313" key="17">
    <source>
        <dbReference type="Proteomes" id="UP001236559"/>
    </source>
</evidence>
<accession>A0ABU0AWX2</accession>
<dbReference type="SUPFAM" id="SSF56214">
    <property type="entry name" value="4'-phosphopantetheinyl transferase"/>
    <property type="match status" value="1"/>
</dbReference>
<evidence type="ECO:0000256" key="7">
    <source>
        <dbReference type="ARBA" id="ARBA00022842"/>
    </source>
</evidence>
<evidence type="ECO:0000256" key="9">
    <source>
        <dbReference type="ARBA" id="ARBA00023027"/>
    </source>
</evidence>
<proteinExistence type="inferred from homology"/>
<dbReference type="NCBIfam" id="TIGR00196">
    <property type="entry name" value="yjeF_cterm"/>
    <property type="match status" value="1"/>
</dbReference>
<dbReference type="InterPro" id="IPR000631">
    <property type="entry name" value="CARKD"/>
</dbReference>
<protein>
    <recommendedName>
        <fullName evidence="13 14">Multifunctional fusion protein</fullName>
    </recommendedName>
    <domain>
        <recommendedName>
            <fullName evidence="13">Holo-[acyl-carrier-protein] synthase</fullName>
            <shortName evidence="13">Holo-ACP synthase</shortName>
            <ecNumber evidence="13">2.7.8.7</ecNumber>
        </recommendedName>
        <alternativeName>
            <fullName evidence="13">4'-phosphopantetheinyl transferase AcpS</fullName>
        </alternativeName>
    </domain>
    <domain>
        <recommendedName>
            <fullName evidence="14">ADP-dependent (S)-NAD(P)H-hydrate dehydratase</fullName>
            <ecNumber evidence="14">4.2.1.136</ecNumber>
        </recommendedName>
        <alternativeName>
            <fullName evidence="14">ADP-dependent NAD(P)HX dehydratase</fullName>
        </alternativeName>
    </domain>
</protein>
<comment type="subcellular location">
    <subcellularLocation>
        <location evidence="13">Cytoplasm</location>
    </subcellularLocation>
</comment>
<keyword evidence="17" id="KW-1185">Reference proteome</keyword>
<keyword evidence="12 14" id="KW-0456">Lyase</keyword>
<comment type="subunit">
    <text evidence="14">Homotetramer.</text>
</comment>